<accession>A0A4R9M2B9</accession>
<dbReference type="GO" id="GO:0006354">
    <property type="term" value="P:DNA-templated transcription elongation"/>
    <property type="evidence" value="ECO:0007669"/>
    <property type="project" value="InterPro"/>
</dbReference>
<dbReference type="InterPro" id="IPR036735">
    <property type="entry name" value="NGN_dom_sf"/>
</dbReference>
<dbReference type="GO" id="GO:0031564">
    <property type="term" value="P:transcription antitermination"/>
    <property type="evidence" value="ECO:0007669"/>
    <property type="project" value="UniProtKB-KW"/>
</dbReference>
<proteinExistence type="predicted"/>
<keyword evidence="6" id="KW-1185">Reference proteome</keyword>
<evidence type="ECO:0000313" key="5">
    <source>
        <dbReference type="EMBL" id="TGN19857.1"/>
    </source>
</evidence>
<dbReference type="InterPro" id="IPR006645">
    <property type="entry name" value="NGN-like_dom"/>
</dbReference>
<evidence type="ECO:0000256" key="3">
    <source>
        <dbReference type="ARBA" id="ARBA00023163"/>
    </source>
</evidence>
<dbReference type="Gene3D" id="3.30.70.940">
    <property type="entry name" value="NusG, N-terminal domain"/>
    <property type="match status" value="1"/>
</dbReference>
<evidence type="ECO:0000259" key="4">
    <source>
        <dbReference type="Pfam" id="PF02357"/>
    </source>
</evidence>
<dbReference type="SUPFAM" id="SSF82679">
    <property type="entry name" value="N-utilization substance G protein NusG, N-terminal domain"/>
    <property type="match status" value="1"/>
</dbReference>
<dbReference type="InterPro" id="IPR043425">
    <property type="entry name" value="NusG-like"/>
</dbReference>
<gene>
    <name evidence="5" type="ORF">EHS15_06555</name>
</gene>
<dbReference type="CDD" id="cd09895">
    <property type="entry name" value="NGN_SP_UpxY"/>
    <property type="match status" value="1"/>
</dbReference>
<evidence type="ECO:0000313" key="6">
    <source>
        <dbReference type="Proteomes" id="UP000298058"/>
    </source>
</evidence>
<reference evidence="5" key="1">
    <citation type="journal article" date="2019" name="PLoS Negl. Trop. Dis.">
        <title>Revisiting the worldwide diversity of Leptospira species in the environment.</title>
        <authorList>
            <person name="Vincent A.T."/>
            <person name="Schiettekatte O."/>
            <person name="Bourhy P."/>
            <person name="Veyrier F.J."/>
            <person name="Picardeau M."/>
        </authorList>
    </citation>
    <scope>NUCLEOTIDE SEQUENCE [LARGE SCALE GENOMIC DNA]</scope>
    <source>
        <strain evidence="5">201300427</strain>
    </source>
</reference>
<comment type="caution">
    <text evidence="5">The sequence shown here is derived from an EMBL/GenBank/DDBJ whole genome shotgun (WGS) entry which is preliminary data.</text>
</comment>
<dbReference type="AlphaFoldDB" id="A0A4R9M2B9"/>
<evidence type="ECO:0000256" key="2">
    <source>
        <dbReference type="ARBA" id="ARBA00023015"/>
    </source>
</evidence>
<name>A0A4R9M2B9_9LEPT</name>
<keyword evidence="1" id="KW-0889">Transcription antitermination</keyword>
<dbReference type="EMBL" id="RQHW01000023">
    <property type="protein sequence ID" value="TGN19857.1"/>
    <property type="molecule type" value="Genomic_DNA"/>
</dbReference>
<protein>
    <submittedName>
        <fullName evidence="5">UpxY family transcription antiterminator</fullName>
    </submittedName>
</protein>
<sequence length="179" mass="21165">MQGNDPIHSERHWFVVYTNPRAEKKLSRLFKKYKIEHYLPLVSKKQKWSDRIKTVELPCFQSYIFVKILFWQERVNVLQLPGAHHFVFEKGKPAIVDETILFGLQEGLTNHSESFEIRQEEALQKGKFVKVISGPLVGKVLEIEKRKNKVTVILRFPMLNQVATYEVNIEEIDWEEIQK</sequence>
<dbReference type="OrthoDB" id="9790639at2"/>
<keyword evidence="3" id="KW-0804">Transcription</keyword>
<dbReference type="NCBIfam" id="NF033644">
    <property type="entry name" value="antiterm_UpxY"/>
    <property type="match status" value="1"/>
</dbReference>
<dbReference type="PANTHER" id="PTHR30265:SF4">
    <property type="entry name" value="KOW MOTIF FAMILY PROTEIN, EXPRESSED"/>
    <property type="match status" value="1"/>
</dbReference>
<dbReference type="PANTHER" id="PTHR30265">
    <property type="entry name" value="RHO-INTERACTING TRANSCRIPTION TERMINATION FACTOR NUSG"/>
    <property type="match status" value="1"/>
</dbReference>
<organism evidence="5 6">
    <name type="scientific">Leptospira idonii</name>
    <dbReference type="NCBI Taxonomy" id="1193500"/>
    <lineage>
        <taxon>Bacteria</taxon>
        <taxon>Pseudomonadati</taxon>
        <taxon>Spirochaetota</taxon>
        <taxon>Spirochaetia</taxon>
        <taxon>Leptospirales</taxon>
        <taxon>Leptospiraceae</taxon>
        <taxon>Leptospira</taxon>
    </lineage>
</organism>
<dbReference type="RefSeq" id="WP_135759759.1">
    <property type="nucleotide sequence ID" value="NZ_RQHW01000023.1"/>
</dbReference>
<feature type="domain" description="NusG-like N-terminal" evidence="4">
    <location>
        <begin position="12"/>
        <end position="98"/>
    </location>
</feature>
<evidence type="ECO:0000256" key="1">
    <source>
        <dbReference type="ARBA" id="ARBA00022814"/>
    </source>
</evidence>
<keyword evidence="2" id="KW-0805">Transcription regulation</keyword>
<dbReference type="Proteomes" id="UP000298058">
    <property type="component" value="Unassembled WGS sequence"/>
</dbReference>
<dbReference type="Pfam" id="PF02357">
    <property type="entry name" value="NusG"/>
    <property type="match status" value="1"/>
</dbReference>